<comment type="caution">
    <text evidence="1">The sequence shown here is derived from an EMBL/GenBank/DDBJ whole genome shotgun (WGS) entry which is preliminary data.</text>
</comment>
<evidence type="ECO:0000313" key="2">
    <source>
        <dbReference type="Proteomes" id="UP000294980"/>
    </source>
</evidence>
<sequence length="274" mass="30604">MMPETIQTALRSATLRLLRPLVRVLLHHGMAYGTFAELARKAYVEEGFIHIGKSGRRASISSVSALTGLTRKEAKRLIELDIHSGHDSDQRYNRAIRVVSGWLADPRFHDASGQPRSLPMEGENSFSTLTKDYSGDIPPAAMLGVLEASHTVSRTADCVRLLERAYMPSHTPVERIHILGRDPGELIGTISHNLAAEKPARVFQRKVSNPAVREDALEAFREMANRKSQELLEDYHRWLSAHEVDADDPKAGKPHYVAVGIYYFDDTLNKDTPS</sequence>
<dbReference type="Proteomes" id="UP000294980">
    <property type="component" value="Unassembled WGS sequence"/>
</dbReference>
<dbReference type="OrthoDB" id="6356376at2"/>
<dbReference type="AlphaFoldDB" id="A0A4R2KV62"/>
<name>A0A4R2KV62_9GAMM</name>
<dbReference type="InterPro" id="IPR045445">
    <property type="entry name" value="DUF6502"/>
</dbReference>
<evidence type="ECO:0000313" key="1">
    <source>
        <dbReference type="EMBL" id="TCO75056.1"/>
    </source>
</evidence>
<accession>A0A4R2KV62</accession>
<dbReference type="RefSeq" id="WP_117318596.1">
    <property type="nucleotide sequence ID" value="NZ_QQSW01000014.1"/>
</dbReference>
<reference evidence="1 2" key="1">
    <citation type="submission" date="2019-03" db="EMBL/GenBank/DDBJ databases">
        <title>Genomic Encyclopedia of Type Strains, Phase IV (KMG-IV): sequencing the most valuable type-strain genomes for metagenomic binning, comparative biology and taxonomic classification.</title>
        <authorList>
            <person name="Goeker M."/>
        </authorList>
    </citation>
    <scope>NUCLEOTIDE SEQUENCE [LARGE SCALE GENOMIC DNA]</scope>
    <source>
        <strain evidence="1 2">DSM 23344</strain>
    </source>
</reference>
<gene>
    <name evidence="1" type="ORF">EV688_1108</name>
</gene>
<proteinExistence type="predicted"/>
<keyword evidence="2" id="KW-1185">Reference proteome</keyword>
<dbReference type="EMBL" id="SLWX01000010">
    <property type="protein sequence ID" value="TCO75056.1"/>
    <property type="molecule type" value="Genomic_DNA"/>
</dbReference>
<dbReference type="Pfam" id="PF20112">
    <property type="entry name" value="DUF6502"/>
    <property type="match status" value="1"/>
</dbReference>
<protein>
    <submittedName>
        <fullName evidence="1">Uncharacterized protein</fullName>
    </submittedName>
</protein>
<organism evidence="1 2">
    <name type="scientific">Chromatocurvus halotolerans</name>
    <dbReference type="NCBI Taxonomy" id="1132028"/>
    <lineage>
        <taxon>Bacteria</taxon>
        <taxon>Pseudomonadati</taxon>
        <taxon>Pseudomonadota</taxon>
        <taxon>Gammaproteobacteria</taxon>
        <taxon>Cellvibrionales</taxon>
        <taxon>Halieaceae</taxon>
        <taxon>Chromatocurvus</taxon>
    </lineage>
</organism>